<organism evidence="1 2">
    <name type="scientific">Defluviitoga tunisiensis</name>
    <dbReference type="NCBI Taxonomy" id="1006576"/>
    <lineage>
        <taxon>Bacteria</taxon>
        <taxon>Thermotogati</taxon>
        <taxon>Thermotogota</taxon>
        <taxon>Thermotogae</taxon>
        <taxon>Petrotogales</taxon>
        <taxon>Petrotogaceae</taxon>
        <taxon>Defluviitoga</taxon>
    </lineage>
</organism>
<dbReference type="Proteomes" id="UP000032809">
    <property type="component" value="Chromosome I"/>
</dbReference>
<accession>A0A0C7NSC5</accession>
<gene>
    <name evidence="1" type="ORF">DTL3_1448</name>
</gene>
<dbReference type="STRING" id="1006576.DTL3_1448"/>
<reference evidence="2" key="1">
    <citation type="submission" date="2014-11" db="EMBL/GenBank/DDBJ databases">
        <authorList>
            <person name="Wibberg D."/>
        </authorList>
    </citation>
    <scope>NUCLEOTIDE SEQUENCE [LARGE SCALE GENOMIC DNA]</scope>
    <source>
        <strain evidence="2">L3</strain>
    </source>
</reference>
<dbReference type="HOGENOM" id="CLU_074582_1_0_0"/>
<evidence type="ECO:0000313" key="2">
    <source>
        <dbReference type="Proteomes" id="UP000032809"/>
    </source>
</evidence>
<evidence type="ECO:0008006" key="3">
    <source>
        <dbReference type="Google" id="ProtNLM"/>
    </source>
</evidence>
<dbReference type="RefSeq" id="WP_045088134.1">
    <property type="nucleotide sequence ID" value="NZ_LN824141.1"/>
</dbReference>
<dbReference type="KEGG" id="dtn:DTL3_1448"/>
<proteinExistence type="predicted"/>
<sequence>MDDFIKDFVQCPICGNEFTYDKVSSTSIKVSSYDLDLKPEYREINVSLYSLITCPNCLFTFQEKDKQNIVDYVNKNDNFIKITQFLEYIKTIYNSEVDNSFEKSDEFYRDQLFIATEIYSILGQTLEVIKIMIKLSWYYREKNDEEKELGILYYCEKLLEKEYQNFSKEDDFIFALFYLGYINYRFNRKKEAARYLDYLLKDYKNSSNPYLKAAKNLRGELR</sequence>
<evidence type="ECO:0000313" key="1">
    <source>
        <dbReference type="EMBL" id="CEP78742.1"/>
    </source>
</evidence>
<protein>
    <recommendedName>
        <fullName evidence="3">DUF2225 domain-containing protein</fullName>
    </recommendedName>
</protein>
<dbReference type="SUPFAM" id="SSF48452">
    <property type="entry name" value="TPR-like"/>
    <property type="match status" value="1"/>
</dbReference>
<name>A0A0C7NSC5_DEFTU</name>
<dbReference type="EMBL" id="LN824141">
    <property type="protein sequence ID" value="CEP78742.1"/>
    <property type="molecule type" value="Genomic_DNA"/>
</dbReference>
<keyword evidence="2" id="KW-1185">Reference proteome</keyword>
<dbReference type="OrthoDB" id="9780343at2"/>
<dbReference type="AlphaFoldDB" id="A0A0C7NSC5"/>
<dbReference type="InterPro" id="IPR018708">
    <property type="entry name" value="DUF2225"/>
</dbReference>
<dbReference type="InterPro" id="IPR011990">
    <property type="entry name" value="TPR-like_helical_dom_sf"/>
</dbReference>
<dbReference type="Pfam" id="PF09986">
    <property type="entry name" value="DUF2225"/>
    <property type="match status" value="1"/>
</dbReference>